<dbReference type="Proteomes" id="UP001631957">
    <property type="component" value="Unassembled WGS sequence"/>
</dbReference>
<feature type="region of interest" description="Disordered" evidence="1">
    <location>
        <begin position="127"/>
        <end position="270"/>
    </location>
</feature>
<feature type="compositionally biased region" description="Low complexity" evidence="1">
    <location>
        <begin position="229"/>
        <end position="263"/>
    </location>
</feature>
<name>A0ABW9HUL4_9ACTN</name>
<accession>A0ABW9HUL4</accession>
<dbReference type="InterPro" id="IPR038721">
    <property type="entry name" value="IS701-like_DDE_dom"/>
</dbReference>
<dbReference type="PANTHER" id="PTHR33627:SF1">
    <property type="entry name" value="TRANSPOSASE"/>
    <property type="match status" value="1"/>
</dbReference>
<dbReference type="Pfam" id="PF13546">
    <property type="entry name" value="DDE_5"/>
    <property type="match status" value="1"/>
</dbReference>
<evidence type="ECO:0000256" key="1">
    <source>
        <dbReference type="SAM" id="MobiDB-lite"/>
    </source>
</evidence>
<protein>
    <submittedName>
        <fullName evidence="3">Transposase</fullName>
    </submittedName>
</protein>
<feature type="compositionally biased region" description="Basic residues" evidence="1">
    <location>
        <begin position="132"/>
        <end position="154"/>
    </location>
</feature>
<organism evidence="3 4">
    <name type="scientific">Streptomyces niveiscabiei</name>
    <dbReference type="NCBI Taxonomy" id="164115"/>
    <lineage>
        <taxon>Bacteria</taxon>
        <taxon>Bacillati</taxon>
        <taxon>Actinomycetota</taxon>
        <taxon>Actinomycetes</taxon>
        <taxon>Kitasatosporales</taxon>
        <taxon>Streptomycetaceae</taxon>
        <taxon>Streptomyces</taxon>
    </lineage>
</organism>
<sequence length="270" mass="28453">MRDDLRAYVGEQLGSGGVLILDDTGSIKKGTASAGVSRQYTGTSEKTDNCQIGVFAAYATTRGRALVDRELYLPKCWPQDRERCRAAKIPDERAFAAKGEPALAIVRRGIAAGLPAAWVTADEAYGQDRSFPPRHRGTRPRPRARRSHIARSRRSPGSDASTSSCVKRPRTPGRGCPAVMAPRARASTTGRLRGCPSSSSSTVPSPPVGAGFSPGSPAPAGRSRNASGPRRTSAVSTSTRSAATPAGTGTSPSRCSRTPSSRPWLPRPSQ</sequence>
<feature type="domain" description="Transposase IS701-like DDE" evidence="2">
    <location>
        <begin position="15"/>
        <end position="181"/>
    </location>
</feature>
<dbReference type="RefSeq" id="WP_409122451.1">
    <property type="nucleotide sequence ID" value="NZ_JBJVNI010000013.1"/>
</dbReference>
<keyword evidence="4" id="KW-1185">Reference proteome</keyword>
<dbReference type="EMBL" id="JBJVNI010000013">
    <property type="protein sequence ID" value="MFM9611819.1"/>
    <property type="molecule type" value="Genomic_DNA"/>
</dbReference>
<dbReference type="InterPro" id="IPR039365">
    <property type="entry name" value="IS701-like"/>
</dbReference>
<comment type="caution">
    <text evidence="3">The sequence shown here is derived from an EMBL/GenBank/DDBJ whole genome shotgun (WGS) entry which is preliminary data.</text>
</comment>
<gene>
    <name evidence="3" type="ORF">ACKI18_24275</name>
</gene>
<evidence type="ECO:0000313" key="3">
    <source>
        <dbReference type="EMBL" id="MFM9611819.1"/>
    </source>
</evidence>
<proteinExistence type="predicted"/>
<evidence type="ECO:0000313" key="4">
    <source>
        <dbReference type="Proteomes" id="UP001631957"/>
    </source>
</evidence>
<evidence type="ECO:0000259" key="2">
    <source>
        <dbReference type="Pfam" id="PF13546"/>
    </source>
</evidence>
<dbReference type="PANTHER" id="PTHR33627">
    <property type="entry name" value="TRANSPOSASE"/>
    <property type="match status" value="1"/>
</dbReference>
<reference evidence="3 4" key="1">
    <citation type="submission" date="2024-12" db="EMBL/GenBank/DDBJ databases">
        <title>Forecasting of Potato common scab and diversities of Pathogenic streptomyces spp. in china.</title>
        <authorList>
            <person name="Handique U."/>
            <person name="Wu J."/>
        </authorList>
    </citation>
    <scope>NUCLEOTIDE SEQUENCE [LARGE SCALE GENOMIC DNA]</scope>
    <source>
        <strain evidence="3 4">ZRIMU1530</strain>
    </source>
</reference>